<evidence type="ECO:0000313" key="9">
    <source>
        <dbReference type="EMBL" id="EAT14822.1"/>
    </source>
</evidence>
<organism evidence="9 10">
    <name type="scientific">Desulfuromonas acetoxidans (strain DSM 684 / 11070)</name>
    <dbReference type="NCBI Taxonomy" id="281689"/>
    <lineage>
        <taxon>Bacteria</taxon>
        <taxon>Pseudomonadati</taxon>
        <taxon>Thermodesulfobacteriota</taxon>
        <taxon>Desulfuromonadia</taxon>
        <taxon>Desulfuromonadales</taxon>
        <taxon>Desulfuromonadaceae</taxon>
        <taxon>Desulfuromonas</taxon>
    </lineage>
</organism>
<keyword evidence="5" id="KW-0812">Transmembrane</keyword>
<dbReference type="NCBIfam" id="TIGR01844">
    <property type="entry name" value="type_I_sec_TolC"/>
    <property type="match status" value="1"/>
</dbReference>
<evidence type="ECO:0000256" key="2">
    <source>
        <dbReference type="ARBA" id="ARBA00007613"/>
    </source>
</evidence>
<dbReference type="GO" id="GO:0015288">
    <property type="term" value="F:porin activity"/>
    <property type="evidence" value="ECO:0007669"/>
    <property type="project" value="TreeGrafter"/>
</dbReference>
<evidence type="ECO:0000313" key="10">
    <source>
        <dbReference type="Proteomes" id="UP000005695"/>
    </source>
</evidence>
<evidence type="ECO:0000256" key="3">
    <source>
        <dbReference type="ARBA" id="ARBA00022448"/>
    </source>
</evidence>
<dbReference type="PANTHER" id="PTHR30026">
    <property type="entry name" value="OUTER MEMBRANE PROTEIN TOLC"/>
    <property type="match status" value="1"/>
</dbReference>
<name>Q1JX40_DESA6</name>
<dbReference type="Pfam" id="PF02321">
    <property type="entry name" value="OEP"/>
    <property type="match status" value="2"/>
</dbReference>
<reference evidence="9" key="1">
    <citation type="submission" date="2006-05" db="EMBL/GenBank/DDBJ databases">
        <title>Annotation of the draft genome assembly of Desulfuromonas acetoxidans DSM 684.</title>
        <authorList>
            <consortium name="US DOE Joint Genome Institute (JGI-ORNL)"/>
            <person name="Larimer F."/>
            <person name="Land M."/>
            <person name="Hauser L."/>
        </authorList>
    </citation>
    <scope>NUCLEOTIDE SEQUENCE [LARGE SCALE GENOMIC DNA]</scope>
    <source>
        <strain evidence="9">DSM 684</strain>
    </source>
</reference>
<sequence length="454" mass="50155">MEFCVFGKVRLSLVASVCAVFLFGGGFPEASRAESLMDVYLQAQQNDPLLKGAYYQQLSVKEGQRQALAQLLPTLTAFGEYTDTSQDIKSSDNTVYGSGSSDYDTTTYGLTLTQPLFRWDSIAGYQKSKVESLQAEAEYLVAQQELITRVAGLYLDALSARDQLHYVETEMAAVEKHYELASGRHQMGLIPVTDLHDAKARLATIRAKAIEAQNQLDDALQALSEVTGTTITDLNDLQASIPLVSPEPADVATWTESGLEQNPTIVLHQHAVEAARREVSRQRGGHYPTLDLIGSYSDEDTDDSLFGGGSEVENLDITLELNVPLYQGGEISSRVRQSQHELSYAEQELTRQQRTVTRQVRAAYLGVQTSLSRVEALQQSIVSNQLALEAKQEGFMSGLYTSLNVLDAERDLSLVSIDYARARYDYILNSLKLRQAVGTLADSDLAEIDLWFIQ</sequence>
<reference evidence="9" key="2">
    <citation type="submission" date="2006-05" db="EMBL/GenBank/DDBJ databases">
        <title>Sequencing of the draft genome and assembly of Desulfuromonas acetoxidans DSM 684.</title>
        <authorList>
            <consortium name="US DOE Joint Genome Institute (JGI-PGF)"/>
            <person name="Copeland A."/>
            <person name="Lucas S."/>
            <person name="Lapidus A."/>
            <person name="Barry K."/>
            <person name="Detter J.C."/>
            <person name="Glavina del Rio T."/>
            <person name="Hammon N."/>
            <person name="Israni S."/>
            <person name="Dalin E."/>
            <person name="Tice H."/>
            <person name="Bruce D."/>
            <person name="Pitluck S."/>
            <person name="Richardson P."/>
        </authorList>
    </citation>
    <scope>NUCLEOTIDE SEQUENCE [LARGE SCALE GENOMIC DNA]</scope>
    <source>
        <strain evidence="9">DSM 684</strain>
    </source>
</reference>
<comment type="subcellular location">
    <subcellularLocation>
        <location evidence="1">Cell outer membrane</location>
    </subcellularLocation>
</comment>
<evidence type="ECO:0000256" key="1">
    <source>
        <dbReference type="ARBA" id="ARBA00004442"/>
    </source>
</evidence>
<dbReference type="SUPFAM" id="SSF56954">
    <property type="entry name" value="Outer membrane efflux proteins (OEP)"/>
    <property type="match status" value="1"/>
</dbReference>
<dbReference type="Gene3D" id="1.20.1600.10">
    <property type="entry name" value="Outer membrane efflux proteins (OEP)"/>
    <property type="match status" value="1"/>
</dbReference>
<dbReference type="PANTHER" id="PTHR30026:SF20">
    <property type="entry name" value="OUTER MEMBRANE PROTEIN TOLC"/>
    <property type="match status" value="1"/>
</dbReference>
<comment type="caution">
    <text evidence="9">The sequence shown here is derived from an EMBL/GenBank/DDBJ whole genome shotgun (WGS) entry which is preliminary data.</text>
</comment>
<dbReference type="Proteomes" id="UP000005695">
    <property type="component" value="Unassembled WGS sequence"/>
</dbReference>
<feature type="coiled-coil region" evidence="8">
    <location>
        <begin position="195"/>
        <end position="222"/>
    </location>
</feature>
<gene>
    <name evidence="9" type="ORF">Dace_0961</name>
</gene>
<keyword evidence="10" id="KW-1185">Reference proteome</keyword>
<comment type="similarity">
    <text evidence="2">Belongs to the outer membrane factor (OMF) (TC 1.B.17) family.</text>
</comment>
<keyword evidence="3" id="KW-0813">Transport</keyword>
<evidence type="ECO:0000256" key="6">
    <source>
        <dbReference type="ARBA" id="ARBA00023136"/>
    </source>
</evidence>
<keyword evidence="6" id="KW-0472">Membrane</keyword>
<evidence type="ECO:0000256" key="8">
    <source>
        <dbReference type="SAM" id="Coils"/>
    </source>
</evidence>
<evidence type="ECO:0000256" key="4">
    <source>
        <dbReference type="ARBA" id="ARBA00022452"/>
    </source>
</evidence>
<keyword evidence="4" id="KW-1134">Transmembrane beta strand</keyword>
<dbReference type="InterPro" id="IPR010130">
    <property type="entry name" value="T1SS_OMP_TolC"/>
</dbReference>
<keyword evidence="7" id="KW-0998">Cell outer membrane</keyword>
<dbReference type="GO" id="GO:1990281">
    <property type="term" value="C:efflux pump complex"/>
    <property type="evidence" value="ECO:0007669"/>
    <property type="project" value="TreeGrafter"/>
</dbReference>
<keyword evidence="8" id="KW-0175">Coiled coil</keyword>
<evidence type="ECO:0000256" key="5">
    <source>
        <dbReference type="ARBA" id="ARBA00022692"/>
    </source>
</evidence>
<dbReference type="OrthoDB" id="9814032at2"/>
<protein>
    <submittedName>
        <fullName evidence="9">Type I secretion outer membrane protein, TolC</fullName>
    </submittedName>
</protein>
<dbReference type="EMBL" id="AAEW02000017">
    <property type="protein sequence ID" value="EAT14822.1"/>
    <property type="molecule type" value="Genomic_DNA"/>
</dbReference>
<evidence type="ECO:0000256" key="7">
    <source>
        <dbReference type="ARBA" id="ARBA00023237"/>
    </source>
</evidence>
<dbReference type="GO" id="GO:0015562">
    <property type="term" value="F:efflux transmembrane transporter activity"/>
    <property type="evidence" value="ECO:0007669"/>
    <property type="project" value="InterPro"/>
</dbReference>
<dbReference type="AlphaFoldDB" id="Q1JX40"/>
<dbReference type="GO" id="GO:0009279">
    <property type="term" value="C:cell outer membrane"/>
    <property type="evidence" value="ECO:0007669"/>
    <property type="project" value="UniProtKB-SubCell"/>
</dbReference>
<accession>Q1JX40</accession>
<dbReference type="RefSeq" id="WP_006002063.1">
    <property type="nucleotide sequence ID" value="NZ_AAEW02000017.1"/>
</dbReference>
<dbReference type="InterPro" id="IPR051906">
    <property type="entry name" value="TolC-like"/>
</dbReference>
<proteinExistence type="inferred from homology"/>
<dbReference type="InterPro" id="IPR003423">
    <property type="entry name" value="OMP_efflux"/>
</dbReference>